<keyword evidence="11" id="KW-1185">Reference proteome</keyword>
<dbReference type="InterPro" id="IPR034143">
    <property type="entry name" value="snRNP70_RRM"/>
</dbReference>
<keyword evidence="5" id="KW-0539">Nucleus</keyword>
<dbReference type="AlphaFoldDB" id="A0A2P6NIH8"/>
<evidence type="ECO:0000256" key="2">
    <source>
        <dbReference type="ARBA" id="ARBA00004642"/>
    </source>
</evidence>
<evidence type="ECO:0000256" key="1">
    <source>
        <dbReference type="ARBA" id="ARBA00004324"/>
    </source>
</evidence>
<evidence type="ECO:0000256" key="4">
    <source>
        <dbReference type="ARBA" id="ARBA00022884"/>
    </source>
</evidence>
<dbReference type="Gene3D" id="3.30.70.330">
    <property type="match status" value="1"/>
</dbReference>
<evidence type="ECO:0000256" key="6">
    <source>
        <dbReference type="ARBA" id="ARBA00023274"/>
    </source>
</evidence>
<dbReference type="InterPro" id="IPR035979">
    <property type="entry name" value="RBD_domain_sf"/>
</dbReference>
<feature type="compositionally biased region" description="Acidic residues" evidence="8">
    <location>
        <begin position="228"/>
        <end position="241"/>
    </location>
</feature>
<feature type="region of interest" description="Disordered" evidence="8">
    <location>
        <begin position="269"/>
        <end position="306"/>
    </location>
</feature>
<dbReference type="EMBL" id="MDYQ01000077">
    <property type="protein sequence ID" value="PRP83742.1"/>
    <property type="molecule type" value="Genomic_DNA"/>
</dbReference>
<dbReference type="GO" id="GO:0005685">
    <property type="term" value="C:U1 snRNP"/>
    <property type="evidence" value="ECO:0007669"/>
    <property type="project" value="TreeGrafter"/>
</dbReference>
<dbReference type="GO" id="GO:0016607">
    <property type="term" value="C:nuclear speck"/>
    <property type="evidence" value="ECO:0007669"/>
    <property type="project" value="UniProtKB-SubCell"/>
</dbReference>
<accession>A0A2P6NIH8</accession>
<reference evidence="10 11" key="1">
    <citation type="journal article" date="2018" name="Genome Biol. Evol.">
        <title>Multiple Roots of Fruiting Body Formation in Amoebozoa.</title>
        <authorList>
            <person name="Hillmann F."/>
            <person name="Forbes G."/>
            <person name="Novohradska S."/>
            <person name="Ferling I."/>
            <person name="Riege K."/>
            <person name="Groth M."/>
            <person name="Westermann M."/>
            <person name="Marz M."/>
            <person name="Spaller T."/>
            <person name="Winckler T."/>
            <person name="Schaap P."/>
            <person name="Glockner G."/>
        </authorList>
    </citation>
    <scope>NUCLEOTIDE SEQUENCE [LARGE SCALE GENOMIC DNA]</scope>
    <source>
        <strain evidence="10 11">Jena</strain>
    </source>
</reference>
<organism evidence="10 11">
    <name type="scientific">Planoprotostelium fungivorum</name>
    <dbReference type="NCBI Taxonomy" id="1890364"/>
    <lineage>
        <taxon>Eukaryota</taxon>
        <taxon>Amoebozoa</taxon>
        <taxon>Evosea</taxon>
        <taxon>Variosea</taxon>
        <taxon>Cavosteliida</taxon>
        <taxon>Cavosteliaceae</taxon>
        <taxon>Planoprotostelium</taxon>
    </lineage>
</organism>
<protein>
    <recommendedName>
        <fullName evidence="3">U1 small nuclear ribonucleoprotein 70 kDa</fullName>
    </recommendedName>
</protein>
<feature type="compositionally biased region" description="Polar residues" evidence="8">
    <location>
        <begin position="205"/>
        <end position="215"/>
    </location>
</feature>
<dbReference type="GO" id="GO:0071004">
    <property type="term" value="C:U2-type prespliceosome"/>
    <property type="evidence" value="ECO:0007669"/>
    <property type="project" value="TreeGrafter"/>
</dbReference>
<keyword evidence="6" id="KW-0687">Ribonucleoprotein</keyword>
<keyword evidence="4 7" id="KW-0694">RNA-binding</keyword>
<proteinExistence type="predicted"/>
<dbReference type="STRING" id="1890364.A0A2P6NIH8"/>
<gene>
    <name evidence="10" type="ORF">PROFUN_09074</name>
</gene>
<dbReference type="CDD" id="cd12236">
    <property type="entry name" value="RRM_snRNP70"/>
    <property type="match status" value="1"/>
</dbReference>
<dbReference type="InterPro" id="IPR051183">
    <property type="entry name" value="U1_U11-U12_snRNP_70-35kDa"/>
</dbReference>
<evidence type="ECO:0000256" key="8">
    <source>
        <dbReference type="SAM" id="MobiDB-lite"/>
    </source>
</evidence>
<dbReference type="GO" id="GO:0003729">
    <property type="term" value="F:mRNA binding"/>
    <property type="evidence" value="ECO:0007669"/>
    <property type="project" value="TreeGrafter"/>
</dbReference>
<evidence type="ECO:0000256" key="3">
    <source>
        <dbReference type="ARBA" id="ARBA00016996"/>
    </source>
</evidence>
<dbReference type="OrthoDB" id="272703at2759"/>
<evidence type="ECO:0000256" key="7">
    <source>
        <dbReference type="PROSITE-ProRule" id="PRU00176"/>
    </source>
</evidence>
<evidence type="ECO:0000259" key="9">
    <source>
        <dbReference type="PROSITE" id="PS50102"/>
    </source>
</evidence>
<dbReference type="Pfam" id="PF12220">
    <property type="entry name" value="U1snRNP70_N"/>
    <property type="match status" value="1"/>
</dbReference>
<dbReference type="FunFam" id="3.30.70.330:FF:001585">
    <property type="entry name" value="U1 small nuclear ribonucleoprotein 70 kDa"/>
    <property type="match status" value="1"/>
</dbReference>
<dbReference type="SMART" id="SM00360">
    <property type="entry name" value="RRM"/>
    <property type="match status" value="1"/>
</dbReference>
<dbReference type="Proteomes" id="UP000241769">
    <property type="component" value="Unassembled WGS sequence"/>
</dbReference>
<dbReference type="PROSITE" id="PS50102">
    <property type="entry name" value="RRM"/>
    <property type="match status" value="1"/>
</dbReference>
<dbReference type="Pfam" id="PF00076">
    <property type="entry name" value="RRM_1"/>
    <property type="match status" value="1"/>
</dbReference>
<evidence type="ECO:0000313" key="11">
    <source>
        <dbReference type="Proteomes" id="UP000241769"/>
    </source>
</evidence>
<feature type="domain" description="RRM" evidence="9">
    <location>
        <begin position="103"/>
        <end position="180"/>
    </location>
</feature>
<name>A0A2P6NIH8_9EUKA</name>
<dbReference type="GO" id="GO:0071011">
    <property type="term" value="C:precatalytic spliceosome"/>
    <property type="evidence" value="ECO:0007669"/>
    <property type="project" value="TreeGrafter"/>
</dbReference>
<feature type="region of interest" description="Disordered" evidence="8">
    <location>
        <begin position="205"/>
        <end position="243"/>
    </location>
</feature>
<dbReference type="InterPro" id="IPR022023">
    <property type="entry name" value="U1snRNP70_N"/>
</dbReference>
<comment type="caution">
    <text evidence="10">The sequence shown here is derived from an EMBL/GenBank/DDBJ whole genome shotgun (WGS) entry which is preliminary data.</text>
</comment>
<comment type="subcellular location">
    <subcellularLocation>
        <location evidence="1">Nucleus speckle</location>
    </subcellularLocation>
    <subcellularLocation>
        <location evidence="2">Nucleus</location>
        <location evidence="2">Nucleoplasm</location>
    </subcellularLocation>
</comment>
<evidence type="ECO:0000313" key="10">
    <source>
        <dbReference type="EMBL" id="PRP83742.1"/>
    </source>
</evidence>
<dbReference type="InterPro" id="IPR012677">
    <property type="entry name" value="Nucleotide-bd_a/b_plait_sf"/>
</dbReference>
<sequence>MNQPGLPPNLMIMFSPRPRLAFIPAEKEKAPLPPYSGVSDYMSFFENPAEVPPMAPQYPFETRRARKQRMNQSRLNAHKEKLVELAKSWEPAKDPNATGDPYKTIFVGRLSYQTTEYKLKREFESYGPIKKVRVVMDTNGKPRGYGFIEYEKEKDVKSAYRSADGKKIDEKRVVVDVERGRTDRSWRPRRLGGGLGFTRRGAKEVNQSFSGSHHLTTTPAAWQTTEAETTEAETTEAETTETGEITETIADEIIAMIAGEMIEEEMIETEEITEKRGGMTDTETIGEVNRETVTETKTGGTGDTER</sequence>
<dbReference type="PANTHER" id="PTHR13952:SF5">
    <property type="entry name" value="U1 SMALL NUCLEAR RIBONUCLEOPROTEIN 70 KDA"/>
    <property type="match status" value="1"/>
</dbReference>
<dbReference type="PANTHER" id="PTHR13952">
    <property type="entry name" value="U1 SMALL NUCLEAR RIBONUCLEOPROTEIN 70 KD"/>
    <property type="match status" value="1"/>
</dbReference>
<dbReference type="InterPro" id="IPR000504">
    <property type="entry name" value="RRM_dom"/>
</dbReference>
<dbReference type="GO" id="GO:0000398">
    <property type="term" value="P:mRNA splicing, via spliceosome"/>
    <property type="evidence" value="ECO:0007669"/>
    <property type="project" value="TreeGrafter"/>
</dbReference>
<feature type="compositionally biased region" description="Low complexity" evidence="8">
    <location>
        <begin position="216"/>
        <end position="227"/>
    </location>
</feature>
<dbReference type="SUPFAM" id="SSF54928">
    <property type="entry name" value="RNA-binding domain, RBD"/>
    <property type="match status" value="1"/>
</dbReference>
<dbReference type="GO" id="GO:0030619">
    <property type="term" value="F:U1 snRNA binding"/>
    <property type="evidence" value="ECO:0007669"/>
    <property type="project" value="InterPro"/>
</dbReference>
<evidence type="ECO:0000256" key="5">
    <source>
        <dbReference type="ARBA" id="ARBA00023242"/>
    </source>
</evidence>
<dbReference type="InParanoid" id="A0A2P6NIH8"/>